<keyword evidence="2" id="KW-0472">Membrane</keyword>
<keyword evidence="2" id="KW-1133">Transmembrane helix</keyword>
<comment type="caution">
    <text evidence="3">The sequence shown here is derived from an EMBL/GenBank/DDBJ whole genome shotgun (WGS) entry which is preliminary data.</text>
</comment>
<feature type="transmembrane region" description="Helical" evidence="2">
    <location>
        <begin position="156"/>
        <end position="177"/>
    </location>
</feature>
<keyword evidence="4" id="KW-1185">Reference proteome</keyword>
<evidence type="ECO:0000256" key="1">
    <source>
        <dbReference type="SAM" id="MobiDB-lite"/>
    </source>
</evidence>
<evidence type="ECO:0000313" key="4">
    <source>
        <dbReference type="Proteomes" id="UP000263993"/>
    </source>
</evidence>
<dbReference type="EMBL" id="QRGO01000001">
    <property type="protein sequence ID" value="RDV04641.1"/>
    <property type="molecule type" value="Genomic_DNA"/>
</dbReference>
<keyword evidence="2" id="KW-0812">Transmembrane</keyword>
<protein>
    <submittedName>
        <fullName evidence="3">Uncharacterized protein</fullName>
    </submittedName>
</protein>
<gene>
    <name evidence="3" type="ORF">DXH78_08745</name>
</gene>
<evidence type="ECO:0000256" key="2">
    <source>
        <dbReference type="SAM" id="Phobius"/>
    </source>
</evidence>
<dbReference type="AlphaFoldDB" id="A0A371BBA3"/>
<feature type="transmembrane region" description="Helical" evidence="2">
    <location>
        <begin position="124"/>
        <end position="144"/>
    </location>
</feature>
<proteinExistence type="predicted"/>
<feature type="compositionally biased region" description="Low complexity" evidence="1">
    <location>
        <begin position="366"/>
        <end position="401"/>
    </location>
</feature>
<name>A0A371BBA3_9BRAD</name>
<sequence>MSVAKRPDLDPIQVQKCAEWARNRLGDISDFSKAERKAAYAELRATLEKFYAEKNYSIADKKRALDVADAAIESIEKSQGGKGTLVDSLFSKVTELWAYTSPSLIAIGSVVSAFADFLKPVLELTPITTIVAGIATVTLGALSTRSVEARSRLRSFAAVCGVMFACSAGFWGLQIIVPGAKTEGAIAAVVPGLSTIQDRLFASLDRIEDAARSGKREVSADPRKELFNLGMKYDEADFMKAYFMCDKRALSLYKQAGMKIPRYKAIEFLTNAPDIECIREFKDDFVAIGPDICLTENYVNPMMRLNVPAIEWLRAGFEKPEKKAFIEEICGAERLKAEYPRLYPQPRRSEPPRIQQAASSLPAPPVTQQQAPAAQQAPASLPAPAQPQTAMAPSSTPTPADAATIRANSALTAAEVRAQIVGPTKTVNHNGQLDLTYGADGKFDGGDGRLGTSGTYRVEPDGRLCWKNSRGTSGCFQYYRQNGALFVRRNDGGNTAIIGPVKVSAR</sequence>
<dbReference type="Proteomes" id="UP000263993">
    <property type="component" value="Unassembled WGS sequence"/>
</dbReference>
<evidence type="ECO:0000313" key="3">
    <source>
        <dbReference type="EMBL" id="RDV04641.1"/>
    </source>
</evidence>
<accession>A0A371BBA3</accession>
<feature type="region of interest" description="Disordered" evidence="1">
    <location>
        <begin position="341"/>
        <end position="401"/>
    </location>
</feature>
<reference evidence="4" key="1">
    <citation type="submission" date="2018-08" db="EMBL/GenBank/DDBJ databases">
        <authorList>
            <person name="Kim S.-J."/>
            <person name="Jung G.-Y."/>
        </authorList>
    </citation>
    <scope>NUCLEOTIDE SEQUENCE [LARGE SCALE GENOMIC DNA]</scope>
    <source>
        <strain evidence="4">GY_H</strain>
    </source>
</reference>
<feature type="transmembrane region" description="Helical" evidence="2">
    <location>
        <begin position="96"/>
        <end position="118"/>
    </location>
</feature>
<organism evidence="3 4">
    <name type="scientific">Undibacter mobilis</name>
    <dbReference type="NCBI Taxonomy" id="2292256"/>
    <lineage>
        <taxon>Bacteria</taxon>
        <taxon>Pseudomonadati</taxon>
        <taxon>Pseudomonadota</taxon>
        <taxon>Alphaproteobacteria</taxon>
        <taxon>Hyphomicrobiales</taxon>
        <taxon>Nitrobacteraceae</taxon>
        <taxon>Undibacter</taxon>
    </lineage>
</organism>